<name>A0ABR1P750_DIAER</name>
<organism evidence="3 4">
    <name type="scientific">Diaporthe eres</name>
    <name type="common">Phomopsis oblonga</name>
    <dbReference type="NCBI Taxonomy" id="83184"/>
    <lineage>
        <taxon>Eukaryota</taxon>
        <taxon>Fungi</taxon>
        <taxon>Dikarya</taxon>
        <taxon>Ascomycota</taxon>
        <taxon>Pezizomycotina</taxon>
        <taxon>Sordariomycetes</taxon>
        <taxon>Sordariomycetidae</taxon>
        <taxon>Diaporthales</taxon>
        <taxon>Diaporthaceae</taxon>
        <taxon>Diaporthe</taxon>
        <taxon>Diaporthe eres species complex</taxon>
    </lineage>
</organism>
<dbReference type="Proteomes" id="UP001430848">
    <property type="component" value="Unassembled WGS sequence"/>
</dbReference>
<dbReference type="CDD" id="cd02440">
    <property type="entry name" value="AdoMet_MTases"/>
    <property type="match status" value="1"/>
</dbReference>
<protein>
    <recommendedName>
        <fullName evidence="5">Methyltransferase domain-containing protein</fullName>
    </recommendedName>
</protein>
<keyword evidence="4" id="KW-1185">Reference proteome</keyword>
<dbReference type="Pfam" id="PF13489">
    <property type="entry name" value="Methyltransf_23"/>
    <property type="match status" value="1"/>
</dbReference>
<dbReference type="Gene3D" id="3.40.50.150">
    <property type="entry name" value="Vaccinia Virus protein VP39"/>
    <property type="match status" value="1"/>
</dbReference>
<dbReference type="EMBL" id="JAKNSF020000035">
    <property type="protein sequence ID" value="KAK7728041.1"/>
    <property type="molecule type" value="Genomic_DNA"/>
</dbReference>
<proteinExistence type="inferred from homology"/>
<reference evidence="3 4" key="1">
    <citation type="submission" date="2024-02" db="EMBL/GenBank/DDBJ databases">
        <title>De novo assembly and annotation of 12 fungi associated with fruit tree decline syndrome in Ontario, Canada.</title>
        <authorList>
            <person name="Sulman M."/>
            <person name="Ellouze W."/>
            <person name="Ilyukhin E."/>
        </authorList>
    </citation>
    <scope>NUCLEOTIDE SEQUENCE [LARGE SCALE GENOMIC DNA]</scope>
    <source>
        <strain evidence="3 4">M169</strain>
    </source>
</reference>
<accession>A0ABR1P750</accession>
<evidence type="ECO:0000313" key="4">
    <source>
        <dbReference type="Proteomes" id="UP001430848"/>
    </source>
</evidence>
<sequence length="308" mass="33791">MAPQNIYDNPVFFELYSEYPRAKEGEKGASEWPELLQMLPHDLNGKRVLDLACGEGWFARWCVSRGAKSVDACDISINMLRKAEGLTKGPKTTSATTSASGLGGFVGGAGDVEDGLIRFTRVDLETLQLAGETYDLVFCGLALHYVKNIGGLMHQVHSSLVPGGVFVYSIEHPFLTAPTCPGFIRTPTTNASNNTNNNNKTGAGSSGSGEVDQWTVDSYFAEGVRSVDWIVNGVIKQHRTLTSYFEAMREAGFEVEKMDEWGATNQAGRKHPDWVEGVIPRFLLVKARRKGRQARPWGFAKVFGFSSQ</sequence>
<evidence type="ECO:0008006" key="5">
    <source>
        <dbReference type="Google" id="ProtNLM"/>
    </source>
</evidence>
<gene>
    <name evidence="3" type="ORF">SLS63_006892</name>
</gene>
<dbReference type="PANTHER" id="PTHR43591">
    <property type="entry name" value="METHYLTRANSFERASE"/>
    <property type="match status" value="1"/>
</dbReference>
<feature type="region of interest" description="Disordered" evidence="2">
    <location>
        <begin position="188"/>
        <end position="209"/>
    </location>
</feature>
<comment type="caution">
    <text evidence="3">The sequence shown here is derived from an EMBL/GenBank/DDBJ whole genome shotgun (WGS) entry which is preliminary data.</text>
</comment>
<comment type="similarity">
    <text evidence="1">Belongs to the methyltransferase superfamily. LaeA methyltransferase family.</text>
</comment>
<evidence type="ECO:0000313" key="3">
    <source>
        <dbReference type="EMBL" id="KAK7728041.1"/>
    </source>
</evidence>
<feature type="compositionally biased region" description="Low complexity" evidence="2">
    <location>
        <begin position="188"/>
        <end position="203"/>
    </location>
</feature>
<evidence type="ECO:0000256" key="1">
    <source>
        <dbReference type="ARBA" id="ARBA00038158"/>
    </source>
</evidence>
<dbReference type="InterPro" id="IPR029063">
    <property type="entry name" value="SAM-dependent_MTases_sf"/>
</dbReference>
<evidence type="ECO:0000256" key="2">
    <source>
        <dbReference type="SAM" id="MobiDB-lite"/>
    </source>
</evidence>
<dbReference type="SUPFAM" id="SSF53335">
    <property type="entry name" value="S-adenosyl-L-methionine-dependent methyltransferases"/>
    <property type="match status" value="1"/>
</dbReference>